<accession>A0ABQ1JSQ5</accession>
<feature type="transmembrane region" description="Helical" evidence="7">
    <location>
        <begin position="21"/>
        <end position="39"/>
    </location>
</feature>
<dbReference type="InterPro" id="IPR027469">
    <property type="entry name" value="Cation_efflux_TMD_sf"/>
</dbReference>
<evidence type="ECO:0000256" key="2">
    <source>
        <dbReference type="ARBA" id="ARBA00008114"/>
    </source>
</evidence>
<dbReference type="NCBIfam" id="TIGR01297">
    <property type="entry name" value="CDF"/>
    <property type="match status" value="1"/>
</dbReference>
<dbReference type="Gene3D" id="1.20.1510.10">
    <property type="entry name" value="Cation efflux protein transmembrane domain"/>
    <property type="match status" value="1"/>
</dbReference>
<evidence type="ECO:0000313" key="9">
    <source>
        <dbReference type="EMBL" id="GGB76288.1"/>
    </source>
</evidence>
<dbReference type="EMBL" id="BMJE01000003">
    <property type="protein sequence ID" value="GGB76288.1"/>
    <property type="molecule type" value="Genomic_DNA"/>
</dbReference>
<evidence type="ECO:0000259" key="8">
    <source>
        <dbReference type="Pfam" id="PF01545"/>
    </source>
</evidence>
<evidence type="ECO:0000256" key="5">
    <source>
        <dbReference type="ARBA" id="ARBA00022989"/>
    </source>
</evidence>
<gene>
    <name evidence="9" type="ORF">GCM10007424_15370</name>
</gene>
<evidence type="ECO:0000256" key="6">
    <source>
        <dbReference type="ARBA" id="ARBA00023136"/>
    </source>
</evidence>
<feature type="transmembrane region" description="Helical" evidence="7">
    <location>
        <begin position="131"/>
        <end position="153"/>
    </location>
</feature>
<name>A0ABQ1JSQ5_9FLAO</name>
<feature type="transmembrane region" description="Helical" evidence="7">
    <location>
        <begin position="89"/>
        <end position="111"/>
    </location>
</feature>
<feature type="transmembrane region" description="Helical" evidence="7">
    <location>
        <begin position="51"/>
        <end position="68"/>
    </location>
</feature>
<dbReference type="Pfam" id="PF01545">
    <property type="entry name" value="Cation_efflux"/>
    <property type="match status" value="1"/>
</dbReference>
<dbReference type="Proteomes" id="UP000615760">
    <property type="component" value="Unassembled WGS sequence"/>
</dbReference>
<keyword evidence="5 7" id="KW-1133">Transmembrane helix</keyword>
<evidence type="ECO:0000313" key="10">
    <source>
        <dbReference type="Proteomes" id="UP000615760"/>
    </source>
</evidence>
<keyword evidence="6 7" id="KW-0472">Membrane</keyword>
<sequence length="316" mass="35671">MEIKQFELPKHLQPELNRAKRLEYITILYQLSVVILMYLVMGSSQAMKTAWLEDALGIVPSISFLIALKISDKGPDHKFQYGYHKVFSIAYLTGSIALFGMGCFLIVDSIISLINTEHPSIGSIMLFGQQIWMGWIMIGVLIYSAIPAMILGFKKLPIAKKLHNKILYTDAAAQKADYMTAFAAIVGIIGIGAGLWWADACAAIIISGSVLKDGYTNLKTAILDLMDRRPVHIDSSGEDELIAKVEEYVKSWEWVKDAKSRFREHGQVYYGEIFIVADGNYPLPQYTENSLHDLKNFHWKLHDVVITIVKQLPEWK</sequence>
<comment type="similarity">
    <text evidence="2">Belongs to the cation diffusion facilitator (CDF) transporter (TC 2.A.4) family.</text>
</comment>
<dbReference type="PANTHER" id="PTHR43840:SF15">
    <property type="entry name" value="MITOCHONDRIAL METAL TRANSPORTER 1-RELATED"/>
    <property type="match status" value="1"/>
</dbReference>
<dbReference type="InterPro" id="IPR058533">
    <property type="entry name" value="Cation_efflux_TM"/>
</dbReference>
<feature type="domain" description="Cation efflux protein transmembrane" evidence="8">
    <location>
        <begin position="33"/>
        <end position="226"/>
    </location>
</feature>
<protein>
    <submittedName>
        <fullName evidence="9">Co/Zn/Cd cation transporter</fullName>
    </submittedName>
</protein>
<organism evidence="9 10">
    <name type="scientific">Flavobacterium suaedae</name>
    <dbReference type="NCBI Taxonomy" id="1767027"/>
    <lineage>
        <taxon>Bacteria</taxon>
        <taxon>Pseudomonadati</taxon>
        <taxon>Bacteroidota</taxon>
        <taxon>Flavobacteriia</taxon>
        <taxon>Flavobacteriales</taxon>
        <taxon>Flavobacteriaceae</taxon>
        <taxon>Flavobacterium</taxon>
    </lineage>
</organism>
<proteinExistence type="inferred from homology"/>
<dbReference type="InterPro" id="IPR002524">
    <property type="entry name" value="Cation_efflux"/>
</dbReference>
<evidence type="ECO:0000256" key="1">
    <source>
        <dbReference type="ARBA" id="ARBA00004141"/>
    </source>
</evidence>
<dbReference type="SUPFAM" id="SSF161111">
    <property type="entry name" value="Cation efflux protein transmembrane domain-like"/>
    <property type="match status" value="1"/>
</dbReference>
<comment type="caution">
    <text evidence="9">The sequence shown here is derived from an EMBL/GenBank/DDBJ whole genome shotgun (WGS) entry which is preliminary data.</text>
</comment>
<keyword evidence="3" id="KW-0813">Transport</keyword>
<evidence type="ECO:0000256" key="4">
    <source>
        <dbReference type="ARBA" id="ARBA00022692"/>
    </source>
</evidence>
<keyword evidence="10" id="KW-1185">Reference proteome</keyword>
<dbReference type="RefSeq" id="WP_188620674.1">
    <property type="nucleotide sequence ID" value="NZ_BMJE01000003.1"/>
</dbReference>
<dbReference type="PANTHER" id="PTHR43840">
    <property type="entry name" value="MITOCHONDRIAL METAL TRANSPORTER 1-RELATED"/>
    <property type="match status" value="1"/>
</dbReference>
<comment type="subcellular location">
    <subcellularLocation>
        <location evidence="1">Membrane</location>
        <topology evidence="1">Multi-pass membrane protein</topology>
    </subcellularLocation>
</comment>
<keyword evidence="4 7" id="KW-0812">Transmembrane</keyword>
<evidence type="ECO:0000256" key="7">
    <source>
        <dbReference type="SAM" id="Phobius"/>
    </source>
</evidence>
<evidence type="ECO:0000256" key="3">
    <source>
        <dbReference type="ARBA" id="ARBA00022448"/>
    </source>
</evidence>
<feature type="transmembrane region" description="Helical" evidence="7">
    <location>
        <begin position="178"/>
        <end position="198"/>
    </location>
</feature>
<reference evidence="10" key="1">
    <citation type="journal article" date="2019" name="Int. J. Syst. Evol. Microbiol.">
        <title>The Global Catalogue of Microorganisms (GCM) 10K type strain sequencing project: providing services to taxonomists for standard genome sequencing and annotation.</title>
        <authorList>
            <consortium name="The Broad Institute Genomics Platform"/>
            <consortium name="The Broad Institute Genome Sequencing Center for Infectious Disease"/>
            <person name="Wu L."/>
            <person name="Ma J."/>
        </authorList>
    </citation>
    <scope>NUCLEOTIDE SEQUENCE [LARGE SCALE GENOMIC DNA]</scope>
    <source>
        <strain evidence="10">CGMCC 1.15461</strain>
    </source>
</reference>
<dbReference type="InterPro" id="IPR050291">
    <property type="entry name" value="CDF_Transporter"/>
</dbReference>